<sequence>MTEHVIIRSHICFIASVSFSSEKHAPRFLKSKGINKA</sequence>
<organism evidence="1">
    <name type="scientific">Arundo donax</name>
    <name type="common">Giant reed</name>
    <name type="synonym">Donax arundinaceus</name>
    <dbReference type="NCBI Taxonomy" id="35708"/>
    <lineage>
        <taxon>Eukaryota</taxon>
        <taxon>Viridiplantae</taxon>
        <taxon>Streptophyta</taxon>
        <taxon>Embryophyta</taxon>
        <taxon>Tracheophyta</taxon>
        <taxon>Spermatophyta</taxon>
        <taxon>Magnoliopsida</taxon>
        <taxon>Liliopsida</taxon>
        <taxon>Poales</taxon>
        <taxon>Poaceae</taxon>
        <taxon>PACMAD clade</taxon>
        <taxon>Arundinoideae</taxon>
        <taxon>Arundineae</taxon>
        <taxon>Arundo</taxon>
    </lineage>
</organism>
<reference evidence="1" key="2">
    <citation type="journal article" date="2015" name="Data Brief">
        <title>Shoot transcriptome of the giant reed, Arundo donax.</title>
        <authorList>
            <person name="Barrero R.A."/>
            <person name="Guerrero F.D."/>
            <person name="Moolhuijzen P."/>
            <person name="Goolsby J.A."/>
            <person name="Tidwell J."/>
            <person name="Bellgard S.E."/>
            <person name="Bellgard M.I."/>
        </authorList>
    </citation>
    <scope>NUCLEOTIDE SEQUENCE</scope>
    <source>
        <tissue evidence="1">Shoot tissue taken approximately 20 cm above the soil surface</tissue>
    </source>
</reference>
<proteinExistence type="predicted"/>
<reference evidence="1" key="1">
    <citation type="submission" date="2014-09" db="EMBL/GenBank/DDBJ databases">
        <authorList>
            <person name="Magalhaes I.L.F."/>
            <person name="Oliveira U."/>
            <person name="Santos F.R."/>
            <person name="Vidigal T.H.D.A."/>
            <person name="Brescovit A.D."/>
            <person name="Santos A.J."/>
        </authorList>
    </citation>
    <scope>NUCLEOTIDE SEQUENCE</scope>
    <source>
        <tissue evidence="1">Shoot tissue taken approximately 20 cm above the soil surface</tissue>
    </source>
</reference>
<accession>A0A0A9G1N3</accession>
<dbReference type="EMBL" id="GBRH01180507">
    <property type="protein sequence ID" value="JAE17389.1"/>
    <property type="molecule type" value="Transcribed_RNA"/>
</dbReference>
<evidence type="ECO:0000313" key="1">
    <source>
        <dbReference type="EMBL" id="JAE17389.1"/>
    </source>
</evidence>
<dbReference type="AlphaFoldDB" id="A0A0A9G1N3"/>
<name>A0A0A9G1N3_ARUDO</name>
<protein>
    <submittedName>
        <fullName evidence="1">Uncharacterized protein</fullName>
    </submittedName>
</protein>